<dbReference type="Proteomes" id="UP000325576">
    <property type="component" value="Unassembled WGS sequence"/>
</dbReference>
<dbReference type="InterPro" id="IPR041854">
    <property type="entry name" value="BFD-like_2Fe2S-bd_dom_sf"/>
</dbReference>
<reference evidence="3 4" key="1">
    <citation type="journal article" date="2017" name="Poromechanics V (2013)">
        <title>Genomic Characterization of the Arsenic-Tolerant Actinobacterium, &lt;i&gt;Rhodococcus erythropolis&lt;/i&gt; S43.</title>
        <authorList>
            <person name="Retamal-Morales G."/>
            <person name="Mehnert M."/>
            <person name="Schwabe R."/>
            <person name="Tischler D."/>
            <person name="Schloemann M."/>
            <person name="Levican G.J."/>
        </authorList>
    </citation>
    <scope>NUCLEOTIDE SEQUENCE [LARGE SCALE GENOMIC DNA]</scope>
    <source>
        <strain evidence="3 4">S43</strain>
    </source>
</reference>
<keyword evidence="1" id="KW-0560">Oxidoreductase</keyword>
<gene>
    <name evidence="3" type="ORF">BS297_16395</name>
</gene>
<dbReference type="PIRSF" id="PIRSF037495">
    <property type="entry name" value="Opine_OX_OoxA/HcnB"/>
    <property type="match status" value="1"/>
</dbReference>
<evidence type="ECO:0000313" key="3">
    <source>
        <dbReference type="EMBL" id="KAB2584260.1"/>
    </source>
</evidence>
<accession>A0A0C3A5S4</accession>
<dbReference type="Gene3D" id="1.10.10.1100">
    <property type="entry name" value="BFD-like [2Fe-2S]-binding domain"/>
    <property type="match status" value="1"/>
</dbReference>
<dbReference type="AlphaFoldDB" id="A0A0C3A5S4"/>
<organism evidence="3 4">
    <name type="scientific">Rhodococcus erythropolis</name>
    <name type="common">Arthrobacter picolinophilus</name>
    <dbReference type="NCBI Taxonomy" id="1833"/>
    <lineage>
        <taxon>Bacteria</taxon>
        <taxon>Bacillati</taxon>
        <taxon>Actinomycetota</taxon>
        <taxon>Actinomycetes</taxon>
        <taxon>Mycobacteriales</taxon>
        <taxon>Nocardiaceae</taxon>
        <taxon>Rhodococcus</taxon>
        <taxon>Rhodococcus erythropolis group</taxon>
    </lineage>
</organism>
<dbReference type="EMBL" id="MRBO01000453">
    <property type="protein sequence ID" value="KAB2584260.1"/>
    <property type="molecule type" value="Genomic_DNA"/>
</dbReference>
<dbReference type="PANTHER" id="PTHR42949:SF3">
    <property type="entry name" value="ANAEROBIC GLYCEROL-3-PHOSPHATE DEHYDROGENASE SUBUNIT B"/>
    <property type="match status" value="1"/>
</dbReference>
<dbReference type="PRINTS" id="PR00368">
    <property type="entry name" value="FADPNR"/>
</dbReference>
<dbReference type="SUPFAM" id="SSF51905">
    <property type="entry name" value="FAD/NAD(P)-binding domain"/>
    <property type="match status" value="1"/>
</dbReference>
<dbReference type="InterPro" id="IPR017224">
    <property type="entry name" value="Opine_Oxase_asu/HCN_bsu"/>
</dbReference>
<dbReference type="InterPro" id="IPR023753">
    <property type="entry name" value="FAD/NAD-binding_dom"/>
</dbReference>
<dbReference type="Gene3D" id="3.50.50.60">
    <property type="entry name" value="FAD/NAD(P)-binding domain"/>
    <property type="match status" value="2"/>
</dbReference>
<evidence type="ECO:0000313" key="4">
    <source>
        <dbReference type="Proteomes" id="UP000325576"/>
    </source>
</evidence>
<dbReference type="Pfam" id="PF07992">
    <property type="entry name" value="Pyr_redox_2"/>
    <property type="match status" value="1"/>
</dbReference>
<dbReference type="PRINTS" id="PR00469">
    <property type="entry name" value="PNDRDTASEII"/>
</dbReference>
<dbReference type="CDD" id="cd19946">
    <property type="entry name" value="GlpA-like_Fer2_BFD-like"/>
    <property type="match status" value="1"/>
</dbReference>
<protein>
    <submittedName>
        <fullName evidence="3">Opine oxidase subunit A</fullName>
    </submittedName>
</protein>
<sequence>MYDLAVIGAGPAGMAAALAAADAGLNVVVVDEQIRAGGQIFRQPPVEFPDAALKPTAGYGWAIELLERFENHEDIEHLTSTTAYGILRDRENDEISLKLAVSGPTVSGVISARRLLIATGAYDLPVAFPGWTLPGVMTAGAVQSLLKSQHVLAGEDLVLAGSHPLLVVVADQLVAKGARVSELAFARGIPGPRELVAARRAIPGHTDLLAESALAVARLVSRGVKVSTRTIVTGAFGDRAVESVELARVDRDWKVSNRRRRREASTLVLGYGFSPSTELARQADCRMVWSSPKGGWVVAHDERMESSAPGIFVAGEPTGVAGADQARAEGHLAGLSIARELSAPHTPSGTGFAQAHKGVTRAEHFSTVVQSMFEPKREALAALSTSGTIICRCELVTRKAVDATLEDNPFVSTSSAVKLQCRSGMGPCQGRYCEGTVGALVANARRTNLAEAGHFTAHLPVKPVPVEALTGLDQLDS</sequence>
<proteinExistence type="predicted"/>
<evidence type="ECO:0000259" key="2">
    <source>
        <dbReference type="Pfam" id="PF07992"/>
    </source>
</evidence>
<dbReference type="PANTHER" id="PTHR42949">
    <property type="entry name" value="ANAEROBIC GLYCEROL-3-PHOSPHATE DEHYDROGENASE SUBUNIT B"/>
    <property type="match status" value="1"/>
</dbReference>
<name>A0A0C3A5S4_RHOER</name>
<dbReference type="GO" id="GO:0016491">
    <property type="term" value="F:oxidoreductase activity"/>
    <property type="evidence" value="ECO:0007669"/>
    <property type="project" value="UniProtKB-KW"/>
</dbReference>
<evidence type="ECO:0000256" key="1">
    <source>
        <dbReference type="ARBA" id="ARBA00023002"/>
    </source>
</evidence>
<dbReference type="InterPro" id="IPR036188">
    <property type="entry name" value="FAD/NAD-bd_sf"/>
</dbReference>
<dbReference type="InterPro" id="IPR051691">
    <property type="entry name" value="Metab_Enz_Cyan_OpOx_G3PDH"/>
</dbReference>
<comment type="caution">
    <text evidence="3">The sequence shown here is derived from an EMBL/GenBank/DDBJ whole genome shotgun (WGS) entry which is preliminary data.</text>
</comment>
<feature type="domain" description="FAD/NAD(P)-binding" evidence="2">
    <location>
        <begin position="2"/>
        <end position="330"/>
    </location>
</feature>